<sequence length="151" mass="17199">MISCRDEQRKKKKRAVSAEGEGPATAETTEPLLVPSLLLRVREAWNPQYEGSLKIEKGGQDFRKNLHPLPGQDRWEGALSSKGHNQPLYLCWSYEAYLLMLKGKGGRNDQLMLRRRVGSERAARFLAVERRREPDLPFPSLARSEGIGFHL</sequence>
<dbReference type="AlphaFoldDB" id="A0A7J0D6G3"/>
<feature type="region of interest" description="Disordered" evidence="1">
    <location>
        <begin position="1"/>
        <end position="29"/>
    </location>
</feature>
<dbReference type="OrthoDB" id="539285at2759"/>
<proteinExistence type="predicted"/>
<organism evidence="2 3">
    <name type="scientific">Actinidia rufa</name>
    <dbReference type="NCBI Taxonomy" id="165716"/>
    <lineage>
        <taxon>Eukaryota</taxon>
        <taxon>Viridiplantae</taxon>
        <taxon>Streptophyta</taxon>
        <taxon>Embryophyta</taxon>
        <taxon>Tracheophyta</taxon>
        <taxon>Spermatophyta</taxon>
        <taxon>Magnoliopsida</taxon>
        <taxon>eudicotyledons</taxon>
        <taxon>Gunneridae</taxon>
        <taxon>Pentapetalae</taxon>
        <taxon>asterids</taxon>
        <taxon>Ericales</taxon>
        <taxon>Actinidiaceae</taxon>
        <taxon>Actinidia</taxon>
    </lineage>
</organism>
<keyword evidence="3" id="KW-1185">Reference proteome</keyword>
<evidence type="ECO:0000313" key="2">
    <source>
        <dbReference type="EMBL" id="GFS28308.1"/>
    </source>
</evidence>
<reference evidence="3" key="1">
    <citation type="submission" date="2019-07" db="EMBL/GenBank/DDBJ databases">
        <title>De Novo Assembly of kiwifruit Actinidia rufa.</title>
        <authorList>
            <person name="Sugita-Konishi S."/>
            <person name="Sato K."/>
            <person name="Mori E."/>
            <person name="Abe Y."/>
            <person name="Kisaki G."/>
            <person name="Hamano K."/>
            <person name="Suezawa K."/>
            <person name="Otani M."/>
            <person name="Fukuda T."/>
            <person name="Manabe T."/>
            <person name="Gomi K."/>
            <person name="Tabuchi M."/>
            <person name="Akimitsu K."/>
            <person name="Kataoka I."/>
        </authorList>
    </citation>
    <scope>NUCLEOTIDE SEQUENCE [LARGE SCALE GENOMIC DNA]</scope>
    <source>
        <strain evidence="3">cv. Fuchu</strain>
    </source>
</reference>
<dbReference type="EMBL" id="BJWL01000039">
    <property type="protein sequence ID" value="GFS28308.1"/>
    <property type="molecule type" value="Genomic_DNA"/>
</dbReference>
<feature type="compositionally biased region" description="Low complexity" evidence="1">
    <location>
        <begin position="18"/>
        <end position="29"/>
    </location>
</feature>
<comment type="caution">
    <text evidence="2">The sequence shown here is derived from an EMBL/GenBank/DDBJ whole genome shotgun (WGS) entry which is preliminary data.</text>
</comment>
<name>A0A7J0D6G3_9ERIC</name>
<evidence type="ECO:0000313" key="3">
    <source>
        <dbReference type="Proteomes" id="UP000585474"/>
    </source>
</evidence>
<evidence type="ECO:0000256" key="1">
    <source>
        <dbReference type="SAM" id="MobiDB-lite"/>
    </source>
</evidence>
<gene>
    <name evidence="2" type="ORF">Acr_00g0001090</name>
</gene>
<dbReference type="Proteomes" id="UP000585474">
    <property type="component" value="Unassembled WGS sequence"/>
</dbReference>
<accession>A0A7J0D6G3</accession>
<protein>
    <submittedName>
        <fullName evidence="2">Uncharacterized protein</fullName>
    </submittedName>
</protein>